<feature type="transmembrane region" description="Helical" evidence="5">
    <location>
        <begin position="169"/>
        <end position="185"/>
    </location>
</feature>
<dbReference type="PANTHER" id="PTHR43229:SF6">
    <property type="entry name" value="ABC-TYPE MULTIDRUG TRANSPORT SYSTEM, PERMEASE COMPONENT"/>
    <property type="match status" value="1"/>
</dbReference>
<feature type="transmembrane region" description="Helical" evidence="5">
    <location>
        <begin position="100"/>
        <end position="124"/>
    </location>
</feature>
<gene>
    <name evidence="7" type="ORF">D9X91_12660</name>
</gene>
<dbReference type="PANTHER" id="PTHR43229">
    <property type="entry name" value="NODULATION PROTEIN J"/>
    <property type="match status" value="1"/>
</dbReference>
<evidence type="ECO:0000256" key="5">
    <source>
        <dbReference type="SAM" id="Phobius"/>
    </source>
</evidence>
<dbReference type="GO" id="GO:0140359">
    <property type="term" value="F:ABC-type transporter activity"/>
    <property type="evidence" value="ECO:0007669"/>
    <property type="project" value="InterPro"/>
</dbReference>
<comment type="caution">
    <text evidence="7">The sequence shown here is derived from an EMBL/GenBank/DDBJ whole genome shotgun (WGS) entry which is preliminary data.</text>
</comment>
<accession>A0A3L7JWY1</accession>
<dbReference type="Pfam" id="PF12698">
    <property type="entry name" value="ABC2_membrane_3"/>
    <property type="match status" value="1"/>
</dbReference>
<dbReference type="InterPro" id="IPR013525">
    <property type="entry name" value="ABC2_TM"/>
</dbReference>
<dbReference type="InterPro" id="IPR051784">
    <property type="entry name" value="Nod_factor_ABC_transporter"/>
</dbReference>
<dbReference type="AlphaFoldDB" id="A0A3L7JWY1"/>
<dbReference type="OrthoDB" id="9815972at2"/>
<feature type="transmembrane region" description="Helical" evidence="5">
    <location>
        <begin position="221"/>
        <end position="242"/>
    </location>
</feature>
<protein>
    <submittedName>
        <fullName evidence="7">ABC transporter permease</fullName>
    </submittedName>
</protein>
<keyword evidence="8" id="KW-1185">Reference proteome</keyword>
<evidence type="ECO:0000256" key="1">
    <source>
        <dbReference type="ARBA" id="ARBA00004141"/>
    </source>
</evidence>
<reference evidence="7 8" key="1">
    <citation type="submission" date="2018-10" db="EMBL/GenBank/DDBJ databases">
        <title>Falsibacillus sp. genome draft.</title>
        <authorList>
            <person name="Shi S."/>
        </authorList>
    </citation>
    <scope>NUCLEOTIDE SEQUENCE [LARGE SCALE GENOMIC DNA]</scope>
    <source>
        <strain evidence="7 8">GY 10110</strain>
    </source>
</reference>
<dbReference type="RefSeq" id="WP_121680998.1">
    <property type="nucleotide sequence ID" value="NZ_RCVZ01000008.1"/>
</dbReference>
<feature type="transmembrane region" description="Helical" evidence="5">
    <location>
        <begin position="136"/>
        <end position="163"/>
    </location>
</feature>
<evidence type="ECO:0000256" key="4">
    <source>
        <dbReference type="ARBA" id="ARBA00023136"/>
    </source>
</evidence>
<evidence type="ECO:0000259" key="6">
    <source>
        <dbReference type="Pfam" id="PF12698"/>
    </source>
</evidence>
<keyword evidence="4 5" id="KW-0472">Membrane</keyword>
<name>A0A3L7JWY1_9BACI</name>
<feature type="transmembrane region" description="Helical" evidence="5">
    <location>
        <begin position="57"/>
        <end position="80"/>
    </location>
</feature>
<keyword evidence="3 5" id="KW-1133">Transmembrane helix</keyword>
<dbReference type="GO" id="GO:0016020">
    <property type="term" value="C:membrane"/>
    <property type="evidence" value="ECO:0007669"/>
    <property type="project" value="UniProtKB-SubCell"/>
</dbReference>
<dbReference type="Proteomes" id="UP000276770">
    <property type="component" value="Unassembled WGS sequence"/>
</dbReference>
<feature type="transmembrane region" description="Helical" evidence="5">
    <location>
        <begin position="24"/>
        <end position="45"/>
    </location>
</feature>
<proteinExistence type="predicted"/>
<comment type="subcellular location">
    <subcellularLocation>
        <location evidence="1">Membrane</location>
        <topology evidence="1">Multi-pass membrane protein</topology>
    </subcellularLocation>
</comment>
<keyword evidence="2 5" id="KW-0812">Transmembrane</keyword>
<feature type="domain" description="ABC-2 type transporter transmembrane" evidence="6">
    <location>
        <begin position="54"/>
        <end position="240"/>
    </location>
</feature>
<evidence type="ECO:0000313" key="8">
    <source>
        <dbReference type="Proteomes" id="UP000276770"/>
    </source>
</evidence>
<evidence type="ECO:0000256" key="2">
    <source>
        <dbReference type="ARBA" id="ARBA00022692"/>
    </source>
</evidence>
<evidence type="ECO:0000313" key="7">
    <source>
        <dbReference type="EMBL" id="RLQ94835.1"/>
    </source>
</evidence>
<dbReference type="EMBL" id="RCVZ01000008">
    <property type="protein sequence ID" value="RLQ94835.1"/>
    <property type="molecule type" value="Genomic_DNA"/>
</dbReference>
<evidence type="ECO:0000256" key="3">
    <source>
        <dbReference type="ARBA" id="ARBA00022989"/>
    </source>
</evidence>
<organism evidence="7 8">
    <name type="scientific">Falsibacillus albus</name>
    <dbReference type="NCBI Taxonomy" id="2478915"/>
    <lineage>
        <taxon>Bacteria</taxon>
        <taxon>Bacillati</taxon>
        <taxon>Bacillota</taxon>
        <taxon>Bacilli</taxon>
        <taxon>Bacillales</taxon>
        <taxon>Bacillaceae</taxon>
        <taxon>Falsibacillus</taxon>
    </lineage>
</organism>
<sequence length="258" mass="29475">MIYTTFLSEFRKEWIEMKRYPLEWISSMIVLIIIFFGIFLGASYISGQHIHGKNLSYTIVSFAQYILLMGPIYLMGLGIVREAEHGTLEQLFLTPVGPETILMIRAVVAFVYQIISMFIILEVIMLLTGQHLELNIFIVPPLITTYLTSIGIGYLITSVAIIYKRISQFLDLFQFVLLFLVMIPFSDFKEPFQWLSMIVPYAASSGWLRDAMVQGEVSNHVFIISGSFINSLVWFAAGIIVLRFSVRSAKKRASLSHY</sequence>